<keyword evidence="2" id="KW-1185">Reference proteome</keyword>
<protein>
    <submittedName>
        <fullName evidence="1">Uncharacterized protein</fullName>
    </submittedName>
</protein>
<dbReference type="EMBL" id="JBHSNL010000001">
    <property type="protein sequence ID" value="MFC5545035.1"/>
    <property type="molecule type" value="Genomic_DNA"/>
</dbReference>
<gene>
    <name evidence="1" type="ORF">ACFPQA_08235</name>
</gene>
<dbReference type="Proteomes" id="UP001596055">
    <property type="component" value="Unassembled WGS sequence"/>
</dbReference>
<accession>A0ABW0RNC9</accession>
<name>A0ABW0RNC9_9GAMM</name>
<comment type="caution">
    <text evidence="1">The sequence shown here is derived from an EMBL/GenBank/DDBJ whole genome shotgun (WGS) entry which is preliminary data.</text>
</comment>
<evidence type="ECO:0000313" key="1">
    <source>
        <dbReference type="EMBL" id="MFC5545035.1"/>
    </source>
</evidence>
<reference evidence="2" key="1">
    <citation type="journal article" date="2019" name="Int. J. Syst. Evol. Microbiol.">
        <title>The Global Catalogue of Microorganisms (GCM) 10K type strain sequencing project: providing services to taxonomists for standard genome sequencing and annotation.</title>
        <authorList>
            <consortium name="The Broad Institute Genomics Platform"/>
            <consortium name="The Broad Institute Genome Sequencing Center for Infectious Disease"/>
            <person name="Wu L."/>
            <person name="Ma J."/>
        </authorList>
    </citation>
    <scope>NUCLEOTIDE SEQUENCE [LARGE SCALE GENOMIC DNA]</scope>
    <source>
        <strain evidence="2">CGMCC 4.1799</strain>
    </source>
</reference>
<evidence type="ECO:0000313" key="2">
    <source>
        <dbReference type="Proteomes" id="UP001596055"/>
    </source>
</evidence>
<proteinExistence type="predicted"/>
<dbReference type="RefSeq" id="WP_248155461.1">
    <property type="nucleotide sequence ID" value="NZ_JAKZAJ010000002.1"/>
</dbReference>
<sequence length="272" mass="30118">MQSYYYLPQLLQGSPYELSLLDALHLGATEALPLYAQLPDLVILENMSTRELETVGDLYLQVSRELVSVMERDAVRAAVHPVSERVTKLTTAYPLEVGTLDDRSNRYSHRTLPFNLQPNEAVDVFVDMDLDSGGEGRLRPTEATHPKIDIADLLCWTDDLEMLADKGRIKCRTYDTSTAASSQPESDRELTVLRRTQRTLAALAIGLSGKYPAYKNGSKPNASQLAKLATEHLRDTTSDRTPHGFGETTARLTIAEALKACPELAESLVEPD</sequence>
<organism evidence="1 2">
    <name type="scientific">Marinobacter koreensis</name>
    <dbReference type="NCBI Taxonomy" id="335974"/>
    <lineage>
        <taxon>Bacteria</taxon>
        <taxon>Pseudomonadati</taxon>
        <taxon>Pseudomonadota</taxon>
        <taxon>Gammaproteobacteria</taxon>
        <taxon>Pseudomonadales</taxon>
        <taxon>Marinobacteraceae</taxon>
        <taxon>Marinobacter</taxon>
    </lineage>
</organism>